<evidence type="ECO:0000313" key="2">
    <source>
        <dbReference type="Proteomes" id="UP000189295"/>
    </source>
</evidence>
<protein>
    <submittedName>
        <fullName evidence="1">Uncharacterized protein</fullName>
    </submittedName>
</protein>
<dbReference type="AlphaFoldDB" id="A0A1V2KC54"/>
<evidence type="ECO:0000313" key="1">
    <source>
        <dbReference type="EMBL" id="ONH54451.1"/>
    </source>
</evidence>
<gene>
    <name evidence="1" type="ORF">BLL36_12320</name>
</gene>
<sequence>MGPNYFELAYLLPRSTRIDDVLEYLLIDVLFPFPISIARFVLDDYTIFNALRRNAGVVRWGERSVRSLVTQGVTPGTYDLQCVQYGIPMPSPPWPFPPGPQTPLQTVAVSFVNTYVIT</sequence>
<name>A0A1V2KC54_PSECE</name>
<reference evidence="1 2" key="1">
    <citation type="submission" date="2016-10" db="EMBL/GenBank/DDBJ databases">
        <title>Pseudomonas lactis sp. nov. and Pseudomonas paralactis sp. nov., isolated from bovine raw milk.</title>
        <authorList>
            <person name="Von Neubeck M."/>
            <person name="Huptas C."/>
            <person name="Glueck C."/>
            <person name="Krewinkel M."/>
            <person name="Stoeckel M."/>
            <person name="Stressler T."/>
            <person name="Fischer L."/>
            <person name="Hinrichs J."/>
            <person name="Scherer S."/>
            <person name="Wenning M."/>
        </authorList>
    </citation>
    <scope>NUCLEOTIDE SEQUENCE [LARGE SCALE GENOMIC DNA]</scope>
    <source>
        <strain evidence="1 2">DSM 17516</strain>
    </source>
</reference>
<organism evidence="1 2">
    <name type="scientific">Pseudomonas cedrina subsp. cedrina</name>
    <dbReference type="NCBI Taxonomy" id="76762"/>
    <lineage>
        <taxon>Bacteria</taxon>
        <taxon>Pseudomonadati</taxon>
        <taxon>Pseudomonadota</taxon>
        <taxon>Gammaproteobacteria</taxon>
        <taxon>Pseudomonadales</taxon>
        <taxon>Pseudomonadaceae</taxon>
        <taxon>Pseudomonas</taxon>
    </lineage>
</organism>
<dbReference type="Proteomes" id="UP000189295">
    <property type="component" value="Unassembled WGS sequence"/>
</dbReference>
<dbReference type="EMBL" id="MNPW01000005">
    <property type="protein sequence ID" value="ONH54451.1"/>
    <property type="molecule type" value="Genomic_DNA"/>
</dbReference>
<comment type="caution">
    <text evidence="1">The sequence shown here is derived from an EMBL/GenBank/DDBJ whole genome shotgun (WGS) entry which is preliminary data.</text>
</comment>
<accession>A0A1V2KC54</accession>
<proteinExistence type="predicted"/>